<organism evidence="3 4">
    <name type="scientific">Alternaria atra</name>
    <dbReference type="NCBI Taxonomy" id="119953"/>
    <lineage>
        <taxon>Eukaryota</taxon>
        <taxon>Fungi</taxon>
        <taxon>Dikarya</taxon>
        <taxon>Ascomycota</taxon>
        <taxon>Pezizomycotina</taxon>
        <taxon>Dothideomycetes</taxon>
        <taxon>Pleosporomycetidae</taxon>
        <taxon>Pleosporales</taxon>
        <taxon>Pleosporineae</taxon>
        <taxon>Pleosporaceae</taxon>
        <taxon>Alternaria</taxon>
        <taxon>Alternaria sect. Ulocladioides</taxon>
    </lineage>
</organism>
<dbReference type="GO" id="GO:0016616">
    <property type="term" value="F:oxidoreductase activity, acting on the CH-OH group of donors, NAD or NADP as acceptor"/>
    <property type="evidence" value="ECO:0007669"/>
    <property type="project" value="UniProtKB-ARBA"/>
</dbReference>
<evidence type="ECO:0000256" key="2">
    <source>
        <dbReference type="ARBA" id="ARBA00023002"/>
    </source>
</evidence>
<evidence type="ECO:0000313" key="3">
    <source>
        <dbReference type="EMBL" id="CAG5188720.1"/>
    </source>
</evidence>
<accession>A0A8J2IC30</accession>
<dbReference type="InterPro" id="IPR036291">
    <property type="entry name" value="NAD(P)-bd_dom_sf"/>
</dbReference>
<dbReference type="PANTHER" id="PTHR43008">
    <property type="entry name" value="BENZIL REDUCTASE"/>
    <property type="match status" value="1"/>
</dbReference>
<proteinExistence type="inferred from homology"/>
<dbReference type="GeneID" id="67012353"/>
<dbReference type="SUPFAM" id="SSF51735">
    <property type="entry name" value="NAD(P)-binding Rossmann-fold domains"/>
    <property type="match status" value="1"/>
</dbReference>
<dbReference type="GO" id="GO:0050664">
    <property type="term" value="F:oxidoreductase activity, acting on NAD(P)H, oxygen as acceptor"/>
    <property type="evidence" value="ECO:0007669"/>
    <property type="project" value="TreeGrafter"/>
</dbReference>
<gene>
    <name evidence="3" type="ORF">ALTATR162_LOCUS12016</name>
</gene>
<dbReference type="EMBL" id="CAJRGZ010000032">
    <property type="protein sequence ID" value="CAG5188720.1"/>
    <property type="molecule type" value="Genomic_DNA"/>
</dbReference>
<dbReference type="RefSeq" id="XP_043175596.1">
    <property type="nucleotide sequence ID" value="XM_043319661.1"/>
</dbReference>
<evidence type="ECO:0000313" key="4">
    <source>
        <dbReference type="Proteomes" id="UP000676310"/>
    </source>
</evidence>
<dbReference type="OrthoDB" id="1933717at2759"/>
<evidence type="ECO:0000256" key="1">
    <source>
        <dbReference type="ARBA" id="ARBA00006484"/>
    </source>
</evidence>
<comment type="caution">
    <text evidence="3">The sequence shown here is derived from an EMBL/GenBank/DDBJ whole genome shotgun (WGS) entry which is preliminary data.</text>
</comment>
<keyword evidence="2" id="KW-0560">Oxidoreductase</keyword>
<dbReference type="PANTHER" id="PTHR43008:SF4">
    <property type="entry name" value="CHAIN DEHYDROGENASE, PUTATIVE (AFU_ORTHOLOGUE AFUA_4G08710)-RELATED"/>
    <property type="match status" value="1"/>
</dbReference>
<comment type="similarity">
    <text evidence="1">Belongs to the short-chain dehydrogenases/reductases (SDR) family.</text>
</comment>
<sequence>MSLKKVLAEIRRTDATKTIHREPYAAISPTRPELSQAGRAILITGGGTGAGFAMAKAFIRASAATIILIGRRAGVLETARARLVEEAGTGTKIIIQTCDVTNTADVDALWQSIAEEGIVVDVYVANAAKFTEPKSMLELGTEEVWNQVETNVKSPLYFAEKFHTQPGSSPDKRKVTKCSAKPYKLTVD</sequence>
<dbReference type="Pfam" id="PF00106">
    <property type="entry name" value="adh_short"/>
    <property type="match status" value="1"/>
</dbReference>
<protein>
    <submittedName>
        <fullName evidence="3">Uncharacterized protein</fullName>
    </submittedName>
</protein>
<dbReference type="Gene3D" id="3.40.50.720">
    <property type="entry name" value="NAD(P)-binding Rossmann-like Domain"/>
    <property type="match status" value="1"/>
</dbReference>
<keyword evidence="4" id="KW-1185">Reference proteome</keyword>
<dbReference type="AlphaFoldDB" id="A0A8J2IC30"/>
<dbReference type="Proteomes" id="UP000676310">
    <property type="component" value="Unassembled WGS sequence"/>
</dbReference>
<reference evidence="3" key="1">
    <citation type="submission" date="2021-05" db="EMBL/GenBank/DDBJ databases">
        <authorList>
            <person name="Stam R."/>
        </authorList>
    </citation>
    <scope>NUCLEOTIDE SEQUENCE</scope>
    <source>
        <strain evidence="3">CS162</strain>
    </source>
</reference>
<name>A0A8J2IC30_9PLEO</name>
<dbReference type="InterPro" id="IPR002347">
    <property type="entry name" value="SDR_fam"/>
</dbReference>